<dbReference type="EC" id="3.1.-.-" evidence="3"/>
<dbReference type="InterPro" id="IPR014576">
    <property type="entry name" value="Pesterase_YhaO"/>
</dbReference>
<keyword evidence="1 3" id="KW-0378">Hydrolase</keyword>
<dbReference type="SUPFAM" id="SSF56300">
    <property type="entry name" value="Metallo-dependent phosphatases"/>
    <property type="match status" value="1"/>
</dbReference>
<keyword evidence="3" id="KW-0540">Nuclease</keyword>
<feature type="domain" description="Calcineurin-like phosphoesterase" evidence="2">
    <location>
        <begin position="5"/>
        <end position="135"/>
    </location>
</feature>
<sequence length="409" mass="43998">MSFFTFLHAADLHLGSPLTGLALKDEDVARRFAAASRDAFAELVEKAIAEKVAFVLIAGDVYDGDWKDTSIGLFFNREVARLARAGIPVFTIRGNHDAESEITKAVSLPETVFEFPTRKADTRRLDDLRVAIHGRSFADRAAPDNYALAYPAPVAGWFNIGMLHTSCEGSPAHAVYAPCSVQDLVGRGYDYWALGHVHERAVLYEHPHVVYPGNLQGRSVRECGPKGAVLVDVADGRVAALRPLIVDKARWAHVQVALTSEASQEALLATVRDALAQPLAETEGRLTALRVTLKGETPLHGQLKTHAAQLRDEVQAHAHRLHDDTWLEALKLATTAPPTPQAEGRDGTGLDPEALLAGLEHDPEIRAGAQEFIALLASKLPGGIADGAFDDLDAILAEARAIAAARAVA</sequence>
<organism evidence="3">
    <name type="scientific">Alsobacter sp. KACC 23698</name>
    <dbReference type="NCBI Taxonomy" id="3149229"/>
    <lineage>
        <taxon>Bacteria</taxon>
        <taxon>Pseudomonadati</taxon>
        <taxon>Pseudomonadota</taxon>
        <taxon>Alphaproteobacteria</taxon>
        <taxon>Hyphomicrobiales</taxon>
        <taxon>Alsobacteraceae</taxon>
        <taxon>Alsobacter</taxon>
    </lineage>
</organism>
<proteinExistence type="predicted"/>
<dbReference type="AlphaFoldDB" id="A0AAU7JLR2"/>
<dbReference type="Gene3D" id="3.60.21.10">
    <property type="match status" value="1"/>
</dbReference>
<name>A0AAU7JLR2_9HYPH</name>
<evidence type="ECO:0000313" key="3">
    <source>
        <dbReference type="EMBL" id="XBO41136.1"/>
    </source>
</evidence>
<dbReference type="PIRSF" id="PIRSF033091">
    <property type="entry name" value="Pesterase_YhaO"/>
    <property type="match status" value="1"/>
</dbReference>
<dbReference type="PANTHER" id="PTHR30337:SF7">
    <property type="entry name" value="PHOSPHOESTERASE"/>
    <property type="match status" value="1"/>
</dbReference>
<dbReference type="InterPro" id="IPR029052">
    <property type="entry name" value="Metallo-depent_PP-like"/>
</dbReference>
<dbReference type="PANTHER" id="PTHR30337">
    <property type="entry name" value="COMPONENT OF ATP-DEPENDENT DSDNA EXONUCLEASE"/>
    <property type="match status" value="1"/>
</dbReference>
<dbReference type="Pfam" id="PF00149">
    <property type="entry name" value="Metallophos"/>
    <property type="match status" value="1"/>
</dbReference>
<dbReference type="InterPro" id="IPR050535">
    <property type="entry name" value="DNA_Repair-Maintenance_Comp"/>
</dbReference>
<dbReference type="GO" id="GO:0004527">
    <property type="term" value="F:exonuclease activity"/>
    <property type="evidence" value="ECO:0007669"/>
    <property type="project" value="UniProtKB-KW"/>
</dbReference>
<evidence type="ECO:0000256" key="1">
    <source>
        <dbReference type="ARBA" id="ARBA00022801"/>
    </source>
</evidence>
<keyword evidence="3" id="KW-0269">Exonuclease</keyword>
<evidence type="ECO:0000259" key="2">
    <source>
        <dbReference type="Pfam" id="PF00149"/>
    </source>
</evidence>
<protein>
    <submittedName>
        <fullName evidence="3">DNA repair exonuclease</fullName>
        <ecNumber evidence="3">3.1.-.-</ecNumber>
    </submittedName>
</protein>
<dbReference type="EMBL" id="CP157484">
    <property type="protein sequence ID" value="XBO41136.1"/>
    <property type="molecule type" value="Genomic_DNA"/>
</dbReference>
<dbReference type="InterPro" id="IPR041796">
    <property type="entry name" value="Mre11_N"/>
</dbReference>
<gene>
    <name evidence="3" type="ORF">ABEG18_10355</name>
</gene>
<dbReference type="InterPro" id="IPR004843">
    <property type="entry name" value="Calcineurin-like_PHP"/>
</dbReference>
<dbReference type="CDD" id="cd00840">
    <property type="entry name" value="MPP_Mre11_N"/>
    <property type="match status" value="1"/>
</dbReference>
<dbReference type="RefSeq" id="WP_406857987.1">
    <property type="nucleotide sequence ID" value="NZ_CP157484.1"/>
</dbReference>
<accession>A0AAU7JLR2</accession>
<reference evidence="3" key="1">
    <citation type="submission" date="2024-05" db="EMBL/GenBank/DDBJ databases">
        <authorList>
            <person name="Kim S."/>
            <person name="Heo J."/>
            <person name="Choi H."/>
            <person name="Choi Y."/>
            <person name="Kwon S.-W."/>
            <person name="Kim Y."/>
        </authorList>
    </citation>
    <scope>NUCLEOTIDE SEQUENCE</scope>
    <source>
        <strain evidence="3">KACC 23698</strain>
    </source>
</reference>